<dbReference type="PANTHER" id="PTHR12133:SF1">
    <property type="entry name" value="TRNA (ADENINE(58)-N(1))-METHYLTRANSFERASE, MITOCHONDRIAL"/>
    <property type="match status" value="1"/>
</dbReference>
<evidence type="ECO:0000256" key="5">
    <source>
        <dbReference type="ARBA" id="ARBA00022694"/>
    </source>
</evidence>
<dbReference type="CDD" id="cd02440">
    <property type="entry name" value="AdoMet_MTases"/>
    <property type="match status" value="1"/>
</dbReference>
<feature type="region of interest" description="Disordered" evidence="7">
    <location>
        <begin position="346"/>
        <end position="381"/>
    </location>
</feature>
<dbReference type="GO" id="GO:0030488">
    <property type="term" value="P:tRNA methylation"/>
    <property type="evidence" value="ECO:0007669"/>
    <property type="project" value="InterPro"/>
</dbReference>
<dbReference type="Pfam" id="PF21985">
    <property type="entry name" value="TR61B_FKBP-like"/>
    <property type="match status" value="1"/>
</dbReference>
<dbReference type="GO" id="GO:0031515">
    <property type="term" value="C:tRNA (m1A) methyltransferase complex"/>
    <property type="evidence" value="ECO:0007669"/>
    <property type="project" value="InterPro"/>
</dbReference>
<feature type="region of interest" description="Disordered" evidence="7">
    <location>
        <begin position="13"/>
        <end position="64"/>
    </location>
</feature>
<evidence type="ECO:0000259" key="8">
    <source>
        <dbReference type="Pfam" id="PF08704"/>
    </source>
</evidence>
<dbReference type="EC" id="2.1.1.220" evidence="1"/>
<sequence>MWAALGRSWCVRSAAGRASRRWGGGSSEARRPRPFGTAPAGQGGNGDDGGSPGPDASAIRWRPGARRRPLSPLERVSRLLPQDALAQEVVLPGGPPLRPGELVLAEFRRKGRLEFRKIERGRLQCNWGLVPHSEVVGCPSGAFVPSSIGHPLLLRRPSLEEYVLLMRRGPAIAYPKDVSAMLLMMDVGEGDSVLEAGSGSGAMTLFLSRAVGSRGSVLSLEVREDHHRRALLNYQRWRESWGVAREEVWPDNVEFINKDIEAAAPHLEGRSFHSVALDMLNPQVVLPTVLPHLRQGAVCAVYLANITQVVDLLEGVRQSGLPLLCERVIEVTHRDWFLAPAIKKDGSHAPRVFPSRATDHGEEELGSEEESASCDQEEGNR</sequence>
<dbReference type="Gene3D" id="3.40.50.150">
    <property type="entry name" value="Vaccinia Virus protein VP39"/>
    <property type="match status" value="1"/>
</dbReference>
<keyword evidence="3" id="KW-0808">Transferase</keyword>
<evidence type="ECO:0000313" key="10">
    <source>
        <dbReference type="EMBL" id="MBN3324677.1"/>
    </source>
</evidence>
<comment type="catalytic activity">
    <reaction evidence="6">
        <text>an adenosine in mRNA + S-adenosyl-L-methionine = an N(1)-methyladenosine in mRNA + S-adenosyl-L-homocysteine + H(+)</text>
        <dbReference type="Rhea" id="RHEA:55392"/>
        <dbReference type="Rhea" id="RHEA-COMP:12414"/>
        <dbReference type="Rhea" id="RHEA-COMP:12415"/>
        <dbReference type="ChEBI" id="CHEBI:15378"/>
        <dbReference type="ChEBI" id="CHEBI:57856"/>
        <dbReference type="ChEBI" id="CHEBI:59789"/>
        <dbReference type="ChEBI" id="CHEBI:74411"/>
        <dbReference type="ChEBI" id="CHEBI:74491"/>
    </reaction>
</comment>
<dbReference type="PANTHER" id="PTHR12133">
    <property type="entry name" value="TRNA (ADENINE(58)-N(1))-METHYLTRANSFERASE"/>
    <property type="match status" value="1"/>
</dbReference>
<evidence type="ECO:0000256" key="4">
    <source>
        <dbReference type="ARBA" id="ARBA00022691"/>
    </source>
</evidence>
<feature type="compositionally biased region" description="Gly residues" evidence="7">
    <location>
        <begin position="41"/>
        <end position="52"/>
    </location>
</feature>
<dbReference type="InterPro" id="IPR014816">
    <property type="entry name" value="tRNA_MeTrfase_Gcd14"/>
</dbReference>
<dbReference type="SUPFAM" id="SSF53335">
    <property type="entry name" value="S-adenosyl-L-methionine-dependent methyltransferases"/>
    <property type="match status" value="1"/>
</dbReference>
<evidence type="ECO:0000256" key="2">
    <source>
        <dbReference type="ARBA" id="ARBA00022603"/>
    </source>
</evidence>
<organism evidence="10 11">
    <name type="scientific">Atractosteus spatula</name>
    <name type="common">Alligator gar</name>
    <name type="synonym">Lepisosteus spatula</name>
    <dbReference type="NCBI Taxonomy" id="7917"/>
    <lineage>
        <taxon>Eukaryota</taxon>
        <taxon>Metazoa</taxon>
        <taxon>Chordata</taxon>
        <taxon>Craniata</taxon>
        <taxon>Vertebrata</taxon>
        <taxon>Euteleostomi</taxon>
        <taxon>Actinopterygii</taxon>
        <taxon>Neopterygii</taxon>
        <taxon>Holostei</taxon>
        <taxon>Semionotiformes</taxon>
        <taxon>Lepisosteidae</taxon>
        <taxon>Atractosteus</taxon>
    </lineage>
</organism>
<accession>A0A8J7P3Q4</accession>
<feature type="non-terminal residue" evidence="10">
    <location>
        <position position="381"/>
    </location>
</feature>
<keyword evidence="4" id="KW-0949">S-adenosyl-L-methionine</keyword>
<proteinExistence type="predicted"/>
<feature type="compositionally biased region" description="Acidic residues" evidence="7">
    <location>
        <begin position="361"/>
        <end position="381"/>
    </location>
</feature>
<dbReference type="GO" id="GO:0005739">
    <property type="term" value="C:mitochondrion"/>
    <property type="evidence" value="ECO:0007669"/>
    <property type="project" value="TreeGrafter"/>
</dbReference>
<reference evidence="10" key="1">
    <citation type="journal article" date="2021" name="Cell">
        <title>Tracing the genetic footprints of vertebrate landing in non-teleost ray-finned fishes.</title>
        <authorList>
            <person name="Bi X."/>
            <person name="Wang K."/>
            <person name="Yang L."/>
            <person name="Pan H."/>
            <person name="Jiang H."/>
            <person name="Wei Q."/>
            <person name="Fang M."/>
            <person name="Yu H."/>
            <person name="Zhu C."/>
            <person name="Cai Y."/>
            <person name="He Y."/>
            <person name="Gan X."/>
            <person name="Zeng H."/>
            <person name="Yu D."/>
            <person name="Zhu Y."/>
            <person name="Jiang H."/>
            <person name="Qiu Q."/>
            <person name="Yang H."/>
            <person name="Zhang Y.E."/>
            <person name="Wang W."/>
            <person name="Zhu M."/>
            <person name="He S."/>
            <person name="Zhang G."/>
        </authorList>
    </citation>
    <scope>NUCLEOTIDE SEQUENCE</scope>
    <source>
        <strain evidence="10">Allg_001</strain>
    </source>
</reference>
<feature type="domain" description="tRNA (adenine(58)-N(1))-methyltransferase catalytic subunit TRM61 C-terminal" evidence="8">
    <location>
        <begin position="170"/>
        <end position="336"/>
    </location>
</feature>
<evidence type="ECO:0000256" key="3">
    <source>
        <dbReference type="ARBA" id="ARBA00022679"/>
    </source>
</evidence>
<dbReference type="Pfam" id="PF08704">
    <property type="entry name" value="GCD14"/>
    <property type="match status" value="1"/>
</dbReference>
<dbReference type="InterPro" id="IPR049470">
    <property type="entry name" value="TRM61_C"/>
</dbReference>
<evidence type="ECO:0000313" key="11">
    <source>
        <dbReference type="Proteomes" id="UP000736164"/>
    </source>
</evidence>
<dbReference type="Proteomes" id="UP000736164">
    <property type="component" value="Unassembled WGS sequence"/>
</dbReference>
<evidence type="ECO:0000256" key="7">
    <source>
        <dbReference type="SAM" id="MobiDB-lite"/>
    </source>
</evidence>
<dbReference type="Gene3D" id="3.10.330.20">
    <property type="match status" value="1"/>
</dbReference>
<evidence type="ECO:0000256" key="1">
    <source>
        <dbReference type="ARBA" id="ARBA00012796"/>
    </source>
</evidence>
<protein>
    <recommendedName>
        <fullName evidence="1">tRNA (adenine(58)-N(1))-methyltransferase</fullName>
        <ecNumber evidence="1">2.1.1.220</ecNumber>
    </recommendedName>
</protein>
<keyword evidence="5" id="KW-0819">tRNA processing</keyword>
<name>A0A8J7P3Q4_ATRSP</name>
<feature type="non-terminal residue" evidence="10">
    <location>
        <position position="1"/>
    </location>
</feature>
<dbReference type="FunFam" id="3.40.50.150:FF:000586">
    <property type="entry name" value="tRNA (adenine(58)-N(1))-methyltransferase catalytic subunit TRMT61A"/>
    <property type="match status" value="1"/>
</dbReference>
<feature type="domain" description="TR61B FKBP-like" evidence="9">
    <location>
        <begin position="100"/>
        <end position="149"/>
    </location>
</feature>
<gene>
    <name evidence="10" type="primary">Trmt61b</name>
    <name evidence="10" type="ORF">GTO95_0010675</name>
</gene>
<dbReference type="FunFam" id="3.10.330.20:FF:000003">
    <property type="entry name" value="tRNA (Adenine(58)-N(1))-methyltransferase, mitochondrial isoform X1"/>
    <property type="match status" value="1"/>
</dbReference>
<keyword evidence="2" id="KW-0489">Methyltransferase</keyword>
<dbReference type="InterPro" id="IPR054151">
    <property type="entry name" value="TR61B_FKBP-like"/>
</dbReference>
<evidence type="ECO:0000259" key="9">
    <source>
        <dbReference type="Pfam" id="PF21985"/>
    </source>
</evidence>
<dbReference type="PROSITE" id="PS51620">
    <property type="entry name" value="SAM_TRM61"/>
    <property type="match status" value="1"/>
</dbReference>
<evidence type="ECO:0000256" key="6">
    <source>
        <dbReference type="ARBA" id="ARBA00048481"/>
    </source>
</evidence>
<dbReference type="AlphaFoldDB" id="A0A8J7P3Q4"/>
<keyword evidence="11" id="KW-1185">Reference proteome</keyword>
<dbReference type="EMBL" id="JAAWVO010071434">
    <property type="protein sequence ID" value="MBN3324677.1"/>
    <property type="molecule type" value="Genomic_DNA"/>
</dbReference>
<comment type="caution">
    <text evidence="10">The sequence shown here is derived from an EMBL/GenBank/DDBJ whole genome shotgun (WGS) entry which is preliminary data.</text>
</comment>
<dbReference type="InterPro" id="IPR029063">
    <property type="entry name" value="SAM-dependent_MTases_sf"/>
</dbReference>
<dbReference type="GO" id="GO:0160107">
    <property type="term" value="F:tRNA (adenine(58)-N1)-methyltransferase activity"/>
    <property type="evidence" value="ECO:0007669"/>
    <property type="project" value="UniProtKB-EC"/>
</dbReference>